<dbReference type="NCBIfam" id="TIGR03595">
    <property type="entry name" value="Obg_CgtA_exten"/>
    <property type="match status" value="1"/>
</dbReference>
<dbReference type="InterPro" id="IPR014100">
    <property type="entry name" value="GTP-bd_Obg/CgtA"/>
</dbReference>
<protein>
    <recommendedName>
        <fullName evidence="9">GTPase Obg</fullName>
        <ecNumber evidence="9">3.6.5.-</ecNumber>
    </recommendedName>
    <alternativeName>
        <fullName evidence="9">GTP-binding protein Obg</fullName>
    </alternativeName>
</protein>
<dbReference type="Gene3D" id="2.70.210.12">
    <property type="entry name" value="GTP1/OBG domain"/>
    <property type="match status" value="1"/>
</dbReference>
<comment type="function">
    <text evidence="9">An essential GTPase which binds GTP, GDP and possibly (p)ppGpp with moderate affinity, with high nucleotide exchange rates and a fairly low GTP hydrolysis rate. Plays a role in control of the cell cycle, stress response, ribosome biogenesis and in those bacteria that undergo differentiation, in morphogenesis control.</text>
</comment>
<keyword evidence="3 9" id="KW-0963">Cytoplasm</keyword>
<dbReference type="InterPro" id="IPR036346">
    <property type="entry name" value="GTP-bd_prot_GTP1/OBG_C_sf"/>
</dbReference>
<evidence type="ECO:0000256" key="2">
    <source>
        <dbReference type="ARBA" id="ARBA00007699"/>
    </source>
</evidence>
<sequence>MLYDKARIFVQGGGGGDGCMSFRREAHVPMGGPDGGDGGHGADVVLVCDDSVRDLQSFKRRAHYKATRGRHGQGAQRHGASGETLIVRVPPGTEIVDLDGTTHDLIVPGRKVVVARGGSGGRGNRCFVSSTRQAPRFAERGIDGEEGWIDLRLKLLADVGLVGVPNAGKSSLLSRLTRAAPKIAGYPFTTLEPVLGTLDGAERQLILADIPGLIEGASEGHGLGHDFLAHVERTRLLVHVLDLEPLDGSDPEENYTTIERELELHDPRLAGLPRIMVLSKADLVSDEKAEEARARWQARFDAEVPPREEWEPDDPFAATPVLVTSAATGLGLDELTLALFRRVPLLAAGEAAGIAAAGDKLTGSELDDLPAHQTYTPRSRKGWEVEPLDEEGVWRVVGPEVERLIARHDVENEDAMAHVEHRLSKMGVLRALDDAGFQPGDDVEIAGIVFELDAS</sequence>
<dbReference type="AlphaFoldDB" id="A0AAU7AY99"/>
<dbReference type="Pfam" id="PF01018">
    <property type="entry name" value="GTP1_OBG"/>
    <property type="match status" value="1"/>
</dbReference>
<accession>A0AAU7AY99</accession>
<evidence type="ECO:0000259" key="12">
    <source>
        <dbReference type="PROSITE" id="PS51883"/>
    </source>
</evidence>
<feature type="domain" description="Obg" evidence="12">
    <location>
        <begin position="1"/>
        <end position="156"/>
    </location>
</feature>
<dbReference type="PROSITE" id="PS51710">
    <property type="entry name" value="G_OBG"/>
    <property type="match status" value="1"/>
</dbReference>
<comment type="similarity">
    <text evidence="2 9">Belongs to the TRAFAC class OBG-HflX-like GTPase superfamily. OBG GTPase family.</text>
</comment>
<gene>
    <name evidence="9 13" type="primary">obg</name>
    <name evidence="13" type="ORF">DSM112329_03265</name>
</gene>
<feature type="binding site" evidence="9">
    <location>
        <begin position="325"/>
        <end position="327"/>
    </location>
    <ligand>
        <name>GTP</name>
        <dbReference type="ChEBI" id="CHEBI:37565"/>
    </ligand>
</feature>
<dbReference type="InterPro" id="IPR031167">
    <property type="entry name" value="G_OBG"/>
</dbReference>
<dbReference type="FunFam" id="2.70.210.12:FF:000001">
    <property type="entry name" value="GTPase Obg"/>
    <property type="match status" value="1"/>
</dbReference>
<feature type="domain" description="OCT" evidence="11">
    <location>
        <begin position="375"/>
        <end position="454"/>
    </location>
</feature>
<evidence type="ECO:0000259" key="11">
    <source>
        <dbReference type="PROSITE" id="PS51881"/>
    </source>
</evidence>
<keyword evidence="5 9" id="KW-0547">Nucleotide-binding</keyword>
<evidence type="ECO:0000313" key="13">
    <source>
        <dbReference type="EMBL" id="XAY06395.1"/>
    </source>
</evidence>
<feature type="binding site" evidence="9">
    <location>
        <begin position="279"/>
        <end position="282"/>
    </location>
    <ligand>
        <name>GTP</name>
        <dbReference type="ChEBI" id="CHEBI:37565"/>
    </ligand>
</feature>
<feature type="binding site" evidence="9">
    <location>
        <begin position="163"/>
        <end position="170"/>
    </location>
    <ligand>
        <name>GTP</name>
        <dbReference type="ChEBI" id="CHEBI:37565"/>
    </ligand>
</feature>
<evidence type="ECO:0000256" key="8">
    <source>
        <dbReference type="ARBA" id="ARBA00023134"/>
    </source>
</evidence>
<dbReference type="NCBIfam" id="TIGR02729">
    <property type="entry name" value="Obg_CgtA"/>
    <property type="match status" value="1"/>
</dbReference>
<evidence type="ECO:0000256" key="3">
    <source>
        <dbReference type="ARBA" id="ARBA00022490"/>
    </source>
</evidence>
<dbReference type="PANTHER" id="PTHR11702">
    <property type="entry name" value="DEVELOPMENTALLY REGULATED GTP-BINDING PROTEIN-RELATED"/>
    <property type="match status" value="1"/>
</dbReference>
<keyword evidence="8 9" id="KW-0342">GTP-binding</keyword>
<keyword evidence="4 9" id="KW-0479">Metal-binding</keyword>
<dbReference type="GO" id="GO:0005525">
    <property type="term" value="F:GTP binding"/>
    <property type="evidence" value="ECO:0007669"/>
    <property type="project" value="UniProtKB-UniRule"/>
</dbReference>
<dbReference type="Gene3D" id="3.40.50.300">
    <property type="entry name" value="P-loop containing nucleotide triphosphate hydrolases"/>
    <property type="match status" value="1"/>
</dbReference>
<dbReference type="EC" id="3.6.5.-" evidence="9"/>
<keyword evidence="6 9" id="KW-0378">Hydrolase</keyword>
<dbReference type="PANTHER" id="PTHR11702:SF31">
    <property type="entry name" value="MITOCHONDRIAL RIBOSOME-ASSOCIATED GTPASE 2"/>
    <property type="match status" value="1"/>
</dbReference>
<dbReference type="InterPro" id="IPR045086">
    <property type="entry name" value="OBG_GTPase"/>
</dbReference>
<evidence type="ECO:0000259" key="10">
    <source>
        <dbReference type="PROSITE" id="PS51710"/>
    </source>
</evidence>
<comment type="subunit">
    <text evidence="9">Monomer.</text>
</comment>
<dbReference type="NCBIfam" id="NF008956">
    <property type="entry name" value="PRK12299.1"/>
    <property type="match status" value="1"/>
</dbReference>
<dbReference type="KEGG" id="parq:DSM112329_03265"/>
<evidence type="ECO:0000256" key="4">
    <source>
        <dbReference type="ARBA" id="ARBA00022723"/>
    </source>
</evidence>
<dbReference type="GO" id="GO:0003924">
    <property type="term" value="F:GTPase activity"/>
    <property type="evidence" value="ECO:0007669"/>
    <property type="project" value="UniProtKB-UniRule"/>
</dbReference>
<evidence type="ECO:0000256" key="1">
    <source>
        <dbReference type="ARBA" id="ARBA00001946"/>
    </source>
</evidence>
<dbReference type="EMBL" id="CP114014">
    <property type="protein sequence ID" value="XAY06395.1"/>
    <property type="molecule type" value="Genomic_DNA"/>
</dbReference>
<dbReference type="InterPro" id="IPR006169">
    <property type="entry name" value="GTP1_OBG_dom"/>
</dbReference>
<dbReference type="NCBIfam" id="NF008955">
    <property type="entry name" value="PRK12297.1"/>
    <property type="match status" value="1"/>
</dbReference>
<dbReference type="Gene3D" id="3.30.300.350">
    <property type="entry name" value="GTP-binding protein OBG, C-terminal domain"/>
    <property type="match status" value="1"/>
</dbReference>
<dbReference type="PRINTS" id="PR00326">
    <property type="entry name" value="GTP1OBG"/>
</dbReference>
<name>A0AAU7AY99_9ACTN</name>
<evidence type="ECO:0000256" key="9">
    <source>
        <dbReference type="HAMAP-Rule" id="MF_01454"/>
    </source>
</evidence>
<feature type="binding site" evidence="9">
    <location>
        <begin position="209"/>
        <end position="212"/>
    </location>
    <ligand>
        <name>GTP</name>
        <dbReference type="ChEBI" id="CHEBI:37565"/>
    </ligand>
</feature>
<proteinExistence type="inferred from homology"/>
<reference evidence="13" key="1">
    <citation type="submission" date="2022-12" db="EMBL/GenBank/DDBJ databases">
        <title>Paraconexibacter alkalitolerans sp. nov. and Baekduia alba sp. nov., isolated from soil and emended description of the genera Paraconexibacter (Chun et al., 2020) and Baekduia (An et al., 2020).</title>
        <authorList>
            <person name="Vieira S."/>
            <person name="Huber K.J."/>
            <person name="Geppert A."/>
            <person name="Wolf J."/>
            <person name="Neumann-Schaal M."/>
            <person name="Muesken M."/>
            <person name="Overmann J."/>
        </authorList>
    </citation>
    <scope>NUCLEOTIDE SEQUENCE</scope>
    <source>
        <strain evidence="13">AEG42_29</strain>
    </source>
</reference>
<feature type="binding site" evidence="9">
    <location>
        <position position="190"/>
    </location>
    <ligand>
        <name>Mg(2+)</name>
        <dbReference type="ChEBI" id="CHEBI:18420"/>
    </ligand>
</feature>
<evidence type="ECO:0000256" key="5">
    <source>
        <dbReference type="ARBA" id="ARBA00022741"/>
    </source>
</evidence>
<dbReference type="CDD" id="cd01898">
    <property type="entry name" value="Obg"/>
    <property type="match status" value="1"/>
</dbReference>
<dbReference type="PROSITE" id="PS00905">
    <property type="entry name" value="GTP1_OBG"/>
    <property type="match status" value="1"/>
</dbReference>
<dbReference type="SUPFAM" id="SSF102741">
    <property type="entry name" value="Obg GTP-binding protein C-terminal domain"/>
    <property type="match status" value="1"/>
</dbReference>
<dbReference type="GO" id="GO:0005737">
    <property type="term" value="C:cytoplasm"/>
    <property type="evidence" value="ECO:0007669"/>
    <property type="project" value="UniProtKB-SubCell"/>
</dbReference>
<dbReference type="Pfam" id="PF01926">
    <property type="entry name" value="MMR_HSR1"/>
    <property type="match status" value="1"/>
</dbReference>
<dbReference type="HAMAP" id="MF_01454">
    <property type="entry name" value="GTPase_Obg"/>
    <property type="match status" value="1"/>
</dbReference>
<feature type="binding site" evidence="9">
    <location>
        <position position="170"/>
    </location>
    <ligand>
        <name>Mg(2+)</name>
        <dbReference type="ChEBI" id="CHEBI:18420"/>
    </ligand>
</feature>
<dbReference type="GO" id="GO:0042254">
    <property type="term" value="P:ribosome biogenesis"/>
    <property type="evidence" value="ECO:0007669"/>
    <property type="project" value="UniProtKB-UniRule"/>
</dbReference>
<dbReference type="InterPro" id="IPR015349">
    <property type="entry name" value="OCT_dom"/>
</dbReference>
<comment type="cofactor">
    <cofactor evidence="1 9">
        <name>Mg(2+)</name>
        <dbReference type="ChEBI" id="CHEBI:18420"/>
    </cofactor>
</comment>
<feature type="binding site" evidence="9">
    <location>
        <begin position="188"/>
        <end position="192"/>
    </location>
    <ligand>
        <name>GTP</name>
        <dbReference type="ChEBI" id="CHEBI:37565"/>
    </ligand>
</feature>
<evidence type="ECO:0000256" key="7">
    <source>
        <dbReference type="ARBA" id="ARBA00022842"/>
    </source>
</evidence>
<dbReference type="InterPro" id="IPR006074">
    <property type="entry name" value="GTP1-OBG_CS"/>
</dbReference>
<dbReference type="RefSeq" id="WP_354697629.1">
    <property type="nucleotide sequence ID" value="NZ_CP114014.1"/>
</dbReference>
<comment type="subcellular location">
    <subcellularLocation>
        <location evidence="9">Cytoplasm</location>
    </subcellularLocation>
</comment>
<dbReference type="InterPro" id="IPR027417">
    <property type="entry name" value="P-loop_NTPase"/>
</dbReference>
<dbReference type="InterPro" id="IPR036726">
    <property type="entry name" value="GTP1_OBG_dom_sf"/>
</dbReference>
<dbReference type="PROSITE" id="PS51883">
    <property type="entry name" value="OBG"/>
    <property type="match status" value="1"/>
</dbReference>
<dbReference type="SUPFAM" id="SSF82051">
    <property type="entry name" value="Obg GTP-binding protein N-terminal domain"/>
    <property type="match status" value="1"/>
</dbReference>
<dbReference type="GO" id="GO:0000287">
    <property type="term" value="F:magnesium ion binding"/>
    <property type="evidence" value="ECO:0007669"/>
    <property type="project" value="InterPro"/>
</dbReference>
<dbReference type="Pfam" id="PF09269">
    <property type="entry name" value="DUF1967"/>
    <property type="match status" value="1"/>
</dbReference>
<dbReference type="SUPFAM" id="SSF52540">
    <property type="entry name" value="P-loop containing nucleoside triphosphate hydrolases"/>
    <property type="match status" value="1"/>
</dbReference>
<dbReference type="InterPro" id="IPR006073">
    <property type="entry name" value="GTP-bd"/>
</dbReference>
<organism evidence="13">
    <name type="scientific">Paraconexibacter sp. AEG42_29</name>
    <dbReference type="NCBI Taxonomy" id="2997339"/>
    <lineage>
        <taxon>Bacteria</taxon>
        <taxon>Bacillati</taxon>
        <taxon>Actinomycetota</taxon>
        <taxon>Thermoleophilia</taxon>
        <taxon>Solirubrobacterales</taxon>
        <taxon>Paraconexibacteraceae</taxon>
        <taxon>Paraconexibacter</taxon>
    </lineage>
</organism>
<feature type="domain" description="OBG-type G" evidence="10">
    <location>
        <begin position="157"/>
        <end position="344"/>
    </location>
</feature>
<evidence type="ECO:0000256" key="6">
    <source>
        <dbReference type="ARBA" id="ARBA00022801"/>
    </source>
</evidence>
<keyword evidence="7 9" id="KW-0460">Magnesium</keyword>
<dbReference type="PROSITE" id="PS51881">
    <property type="entry name" value="OCT"/>
    <property type="match status" value="1"/>
</dbReference>